<gene>
    <name evidence="1" type="ordered locus">PMT_0828</name>
</gene>
<dbReference type="eggNOG" id="COG1943">
    <property type="taxonomic scope" value="Bacteria"/>
</dbReference>
<protein>
    <submittedName>
        <fullName evidence="1">Uncharacterized protein</fullName>
    </submittedName>
</protein>
<organism evidence="1 2">
    <name type="scientific">Prochlorococcus marinus (strain MIT 9313)</name>
    <dbReference type="NCBI Taxonomy" id="74547"/>
    <lineage>
        <taxon>Bacteria</taxon>
        <taxon>Bacillati</taxon>
        <taxon>Cyanobacteriota</taxon>
        <taxon>Cyanophyceae</taxon>
        <taxon>Synechococcales</taxon>
        <taxon>Prochlorococcaceae</taxon>
        <taxon>Prochlorococcus</taxon>
    </lineage>
</organism>
<sequence length="112" mass="13314">MQSDGISEWSHAFLMLSATFDGCAKRYERFCQRYRHKSKGAPKCHWGSRILKRLVSSARTRSKKNKISPGQQRLPWDWDVRLNQIPEEWHQVAVRFRKTNGIRDGDQTLRLW</sequence>
<evidence type="ECO:0000313" key="1">
    <source>
        <dbReference type="EMBL" id="CAE21003.1"/>
    </source>
</evidence>
<reference evidence="1 2" key="1">
    <citation type="journal article" date="2003" name="Nature">
        <title>Genome divergence in two Prochlorococcus ecotypes reflects oceanic niche differentiation.</title>
        <authorList>
            <person name="Rocap G."/>
            <person name="Larimer F.W."/>
            <person name="Lamerdin J.E."/>
            <person name="Malfatti S."/>
            <person name="Chain P."/>
            <person name="Ahlgren N.A."/>
            <person name="Arellano A."/>
            <person name="Coleman M."/>
            <person name="Hauser L."/>
            <person name="Hess W.R."/>
            <person name="Johnson Z.I."/>
            <person name="Land M.L."/>
            <person name="Lindell D."/>
            <person name="Post A.F."/>
            <person name="Regala W."/>
            <person name="Shah M."/>
            <person name="Shaw S.L."/>
            <person name="Steglich C."/>
            <person name="Sullivan M.B."/>
            <person name="Ting C.S."/>
            <person name="Tolonen A."/>
            <person name="Webb E.A."/>
            <person name="Zinser E.R."/>
            <person name="Chisholm S.W."/>
        </authorList>
    </citation>
    <scope>NUCLEOTIDE SEQUENCE [LARGE SCALE GENOMIC DNA]</scope>
    <source>
        <strain evidence="2">MIT 9313</strain>
    </source>
</reference>
<dbReference type="HOGENOM" id="CLU_161960_0_0_3"/>
<accession>Q7V7C1</accession>
<name>Q7V7C1_PROMM</name>
<dbReference type="KEGG" id="pmt:PMT_0828"/>
<dbReference type="EMBL" id="BX548175">
    <property type="protein sequence ID" value="CAE21003.1"/>
    <property type="molecule type" value="Genomic_DNA"/>
</dbReference>
<keyword evidence="2" id="KW-1185">Reference proteome</keyword>
<dbReference type="AlphaFoldDB" id="Q7V7C1"/>
<proteinExistence type="predicted"/>
<evidence type="ECO:0000313" key="2">
    <source>
        <dbReference type="Proteomes" id="UP000001423"/>
    </source>
</evidence>
<dbReference type="OrthoDB" id="9788881at2"/>
<dbReference type="Proteomes" id="UP000001423">
    <property type="component" value="Chromosome"/>
</dbReference>